<gene>
    <name evidence="2" type="ORF">ACFPOC_05600</name>
</gene>
<dbReference type="EMBL" id="JBHSNA010000003">
    <property type="protein sequence ID" value="MFC5565894.1"/>
    <property type="molecule type" value="Genomic_DNA"/>
</dbReference>
<proteinExistence type="predicted"/>
<evidence type="ECO:0000313" key="2">
    <source>
        <dbReference type="EMBL" id="MFC5565894.1"/>
    </source>
</evidence>
<keyword evidence="3" id="KW-1185">Reference proteome</keyword>
<protein>
    <submittedName>
        <fullName evidence="2">DUF2125 domain-containing protein</fullName>
    </submittedName>
</protein>
<keyword evidence="1" id="KW-0732">Signal</keyword>
<dbReference type="Pfam" id="PF09898">
    <property type="entry name" value="DUF2125"/>
    <property type="match status" value="1"/>
</dbReference>
<comment type="caution">
    <text evidence="2">The sequence shown here is derived from an EMBL/GenBank/DDBJ whole genome shotgun (WGS) entry which is preliminary data.</text>
</comment>
<dbReference type="Proteomes" id="UP001596056">
    <property type="component" value="Unassembled WGS sequence"/>
</dbReference>
<evidence type="ECO:0000256" key="1">
    <source>
        <dbReference type="SAM" id="SignalP"/>
    </source>
</evidence>
<evidence type="ECO:0000313" key="3">
    <source>
        <dbReference type="Proteomes" id="UP001596056"/>
    </source>
</evidence>
<organism evidence="2 3">
    <name type="scientific">Rubellimicrobium aerolatum</name>
    <dbReference type="NCBI Taxonomy" id="490979"/>
    <lineage>
        <taxon>Bacteria</taxon>
        <taxon>Pseudomonadati</taxon>
        <taxon>Pseudomonadota</taxon>
        <taxon>Alphaproteobacteria</taxon>
        <taxon>Rhodobacterales</taxon>
        <taxon>Roseobacteraceae</taxon>
        <taxon>Rubellimicrobium</taxon>
    </lineage>
</organism>
<name>A0ABW0SAJ6_9RHOB</name>
<sequence length="506" mass="52295">MIAFRLAPAVSATVLLAALSGPALADVTAQQVWDDWKAQLGVVGEGAVTIGGESRSGDALTVTDIGFASTAEDGTTVTGTLAELVFTDNGDGTVAVTMSEEYPLLVTTPADAATGSPASEIALALRQTGLTMTVSGAPGALAYDLAAARYALELDRLTRDGVAVAAEGLLALNDLSGTYTSTTAALREVVYDLRAASLDLLMDIPSPEDGSQVMLSGQVDAVTTQARVTMPLDVADPERVMMDGFAIEGGYATGPGRYILESTDASGPTSGSLTTRSGRMSVRADKDAVAYSGQATGVALDVTGAALPIPVQATLAQYGFNFEMPLSRTSTPAPWALGLNLADLALNEEAWGLFDPQGLLPRDLATLKVDLTGTATMLFDLMDPSQAEAVEAAEMPAQVESATLNDLDLSFGGARVTGTGDFTFDNADLTTFPGFPRPTGTLDLRLNGVNGLLDDLVALGLLPADQVMGPRMMLGMLARSVGPDQLVTRIEATPDGQLLANGQRLQ</sequence>
<feature type="chain" id="PRO_5047500874" evidence="1">
    <location>
        <begin position="26"/>
        <end position="506"/>
    </location>
</feature>
<dbReference type="InterPro" id="IPR018666">
    <property type="entry name" value="DUF2125"/>
</dbReference>
<accession>A0ABW0SAJ6</accession>
<dbReference type="RefSeq" id="WP_209838710.1">
    <property type="nucleotide sequence ID" value="NZ_JAGGJP010000003.1"/>
</dbReference>
<reference evidence="3" key="1">
    <citation type="journal article" date="2019" name="Int. J. Syst. Evol. Microbiol.">
        <title>The Global Catalogue of Microorganisms (GCM) 10K type strain sequencing project: providing services to taxonomists for standard genome sequencing and annotation.</title>
        <authorList>
            <consortium name="The Broad Institute Genomics Platform"/>
            <consortium name="The Broad Institute Genome Sequencing Center for Infectious Disease"/>
            <person name="Wu L."/>
            <person name="Ma J."/>
        </authorList>
    </citation>
    <scope>NUCLEOTIDE SEQUENCE [LARGE SCALE GENOMIC DNA]</scope>
    <source>
        <strain evidence="3">KACC 11588</strain>
    </source>
</reference>
<feature type="signal peptide" evidence="1">
    <location>
        <begin position="1"/>
        <end position="25"/>
    </location>
</feature>